<dbReference type="SUPFAM" id="SSF50978">
    <property type="entry name" value="WD40 repeat-like"/>
    <property type="match status" value="1"/>
</dbReference>
<dbReference type="GeneID" id="66071704"/>
<dbReference type="SMART" id="SM00320">
    <property type="entry name" value="WD40"/>
    <property type="match status" value="2"/>
</dbReference>
<name>A0A9P7UM29_9AGAR</name>
<comment type="caution">
    <text evidence="1">The sequence shown here is derived from an EMBL/GenBank/DDBJ whole genome shotgun (WGS) entry which is preliminary data.</text>
</comment>
<dbReference type="OrthoDB" id="2654453at2759"/>
<organism evidence="1 2">
    <name type="scientific">Marasmius oreades</name>
    <name type="common">fairy-ring Marasmius</name>
    <dbReference type="NCBI Taxonomy" id="181124"/>
    <lineage>
        <taxon>Eukaryota</taxon>
        <taxon>Fungi</taxon>
        <taxon>Dikarya</taxon>
        <taxon>Basidiomycota</taxon>
        <taxon>Agaricomycotina</taxon>
        <taxon>Agaricomycetes</taxon>
        <taxon>Agaricomycetidae</taxon>
        <taxon>Agaricales</taxon>
        <taxon>Marasmiineae</taxon>
        <taxon>Marasmiaceae</taxon>
        <taxon>Marasmius</taxon>
    </lineage>
</organism>
<evidence type="ECO:0000313" key="1">
    <source>
        <dbReference type="EMBL" id="KAG7086690.1"/>
    </source>
</evidence>
<dbReference type="Gene3D" id="2.130.10.10">
    <property type="entry name" value="YVTN repeat-like/Quinoprotein amine dehydrogenase"/>
    <property type="match status" value="1"/>
</dbReference>
<dbReference type="InterPro" id="IPR036322">
    <property type="entry name" value="WD40_repeat_dom_sf"/>
</dbReference>
<dbReference type="KEGG" id="more:E1B28_002628"/>
<sequence length="324" mass="35337">MPSDIVTGSENGKFALRGLLQGHRGPVAAVAAHPLGMYVASGGKQGTLIWDLQTHELLVSPSRAANRGATLAIAWITRLDDPDEGVAFGTAQGYLCVWKRTRGETSFREVFCDELAGGVDGQEISAIAYDTKANQLAIVHRSEVIHRFVLDGQMRPTRVVSVKITAHYPQAVAFGHTGALGPEIWSFGRDDGDIHVLDEGGKIIKTKSTGVIMGHAAVNVNEDVFIMDDVVQGVALYKFSDTERIKTFPVPAGERRSRNVCFLSDASIIITGSHHGRLYAFERRTGDIYDVIYIGVEDWIQSVTVSDSFENGLPMLTIKARPWT</sequence>
<evidence type="ECO:0000313" key="2">
    <source>
        <dbReference type="Proteomes" id="UP001049176"/>
    </source>
</evidence>
<accession>A0A9P7UM29</accession>
<dbReference type="AlphaFoldDB" id="A0A9P7UM29"/>
<proteinExistence type="predicted"/>
<dbReference type="Proteomes" id="UP001049176">
    <property type="component" value="Chromosome 10"/>
</dbReference>
<dbReference type="Pfam" id="PF00400">
    <property type="entry name" value="WD40"/>
    <property type="match status" value="1"/>
</dbReference>
<keyword evidence="2" id="KW-1185">Reference proteome</keyword>
<protein>
    <submittedName>
        <fullName evidence="1">Uncharacterized protein</fullName>
    </submittedName>
</protein>
<dbReference type="EMBL" id="CM032190">
    <property type="protein sequence ID" value="KAG7086690.1"/>
    <property type="molecule type" value="Genomic_DNA"/>
</dbReference>
<reference evidence="1" key="1">
    <citation type="journal article" date="2021" name="Genome Biol. Evol.">
        <title>The assembled and annotated genome of the fairy-ring fungus Marasmius oreades.</title>
        <authorList>
            <person name="Hiltunen M."/>
            <person name="Ament-Velasquez S.L."/>
            <person name="Johannesson H."/>
        </authorList>
    </citation>
    <scope>NUCLEOTIDE SEQUENCE</scope>
    <source>
        <strain evidence="1">03SP1</strain>
    </source>
</reference>
<dbReference type="RefSeq" id="XP_043003161.1">
    <property type="nucleotide sequence ID" value="XM_043159558.1"/>
</dbReference>
<gene>
    <name evidence="1" type="ORF">E1B28_002628</name>
</gene>
<dbReference type="InterPro" id="IPR015943">
    <property type="entry name" value="WD40/YVTN_repeat-like_dom_sf"/>
</dbReference>
<dbReference type="InterPro" id="IPR001680">
    <property type="entry name" value="WD40_rpt"/>
</dbReference>